<evidence type="ECO:0000313" key="2">
    <source>
        <dbReference type="Proteomes" id="UP001054945"/>
    </source>
</evidence>
<organism evidence="1 2">
    <name type="scientific">Caerostris extrusa</name>
    <name type="common">Bark spider</name>
    <name type="synonym">Caerostris bankana</name>
    <dbReference type="NCBI Taxonomy" id="172846"/>
    <lineage>
        <taxon>Eukaryota</taxon>
        <taxon>Metazoa</taxon>
        <taxon>Ecdysozoa</taxon>
        <taxon>Arthropoda</taxon>
        <taxon>Chelicerata</taxon>
        <taxon>Arachnida</taxon>
        <taxon>Araneae</taxon>
        <taxon>Araneomorphae</taxon>
        <taxon>Entelegynae</taxon>
        <taxon>Araneoidea</taxon>
        <taxon>Araneidae</taxon>
        <taxon>Caerostris</taxon>
    </lineage>
</organism>
<name>A0AAV4TZC5_CAEEX</name>
<evidence type="ECO:0000313" key="1">
    <source>
        <dbReference type="EMBL" id="GIY50917.1"/>
    </source>
</evidence>
<proteinExistence type="predicted"/>
<dbReference type="EMBL" id="BPLR01012047">
    <property type="protein sequence ID" value="GIY50917.1"/>
    <property type="molecule type" value="Genomic_DNA"/>
</dbReference>
<dbReference type="AlphaFoldDB" id="A0AAV4TZC5"/>
<accession>A0AAV4TZC5</accession>
<reference evidence="1 2" key="1">
    <citation type="submission" date="2021-06" db="EMBL/GenBank/DDBJ databases">
        <title>Caerostris extrusa draft genome.</title>
        <authorList>
            <person name="Kono N."/>
            <person name="Arakawa K."/>
        </authorList>
    </citation>
    <scope>NUCLEOTIDE SEQUENCE [LARGE SCALE GENOMIC DNA]</scope>
</reference>
<sequence>MTVPCPKARTGLHAMLENVREARRRTAFCRMKTARAHVTIVTLQISTPLRPHFPTVYNRVRTPPARSVPHRSFTPCHTAFMTVPCPKARTGFHATMENVREARRRAAFCRIKTARFANRNQRLNDSEMQLALIRWGGTSASIQE</sequence>
<protein>
    <submittedName>
        <fullName evidence="1">Uncharacterized protein</fullName>
    </submittedName>
</protein>
<dbReference type="Proteomes" id="UP001054945">
    <property type="component" value="Unassembled WGS sequence"/>
</dbReference>
<keyword evidence="2" id="KW-1185">Reference proteome</keyword>
<comment type="caution">
    <text evidence="1">The sequence shown here is derived from an EMBL/GenBank/DDBJ whole genome shotgun (WGS) entry which is preliminary data.</text>
</comment>
<gene>
    <name evidence="1" type="ORF">CEXT_41301</name>
</gene>